<feature type="region of interest" description="Disordered" evidence="5">
    <location>
        <begin position="323"/>
        <end position="372"/>
    </location>
</feature>
<feature type="domain" description="RRM" evidence="6">
    <location>
        <begin position="146"/>
        <end position="224"/>
    </location>
</feature>
<dbReference type="GeneID" id="40308439"/>
<dbReference type="InterPro" id="IPR035979">
    <property type="entry name" value="RBD_domain_sf"/>
</dbReference>
<dbReference type="KEGG" id="bbes:BESB_034580"/>
<evidence type="ECO:0000256" key="2">
    <source>
        <dbReference type="ARBA" id="ARBA00022884"/>
    </source>
</evidence>
<name>A0A2A9MN00_BESBE</name>
<dbReference type="PROSITE" id="PS50102">
    <property type="entry name" value="RRM"/>
    <property type="match status" value="1"/>
</dbReference>
<dbReference type="InterPro" id="IPR000504">
    <property type="entry name" value="RRM_dom"/>
</dbReference>
<dbReference type="Proteomes" id="UP000224006">
    <property type="component" value="Chromosome II"/>
</dbReference>
<protein>
    <submittedName>
        <fullName evidence="7">RNA recognition motif-containing protein</fullName>
    </submittedName>
</protein>
<dbReference type="VEuPathDB" id="ToxoDB:BESB_034580"/>
<dbReference type="AlphaFoldDB" id="A0A2A9MN00"/>
<dbReference type="OrthoDB" id="330927at2759"/>
<feature type="compositionally biased region" description="Basic and acidic residues" evidence="5">
    <location>
        <begin position="64"/>
        <end position="80"/>
    </location>
</feature>
<dbReference type="Gene3D" id="3.30.70.330">
    <property type="match status" value="1"/>
</dbReference>
<dbReference type="CDD" id="cd12307">
    <property type="entry name" value="RRM_NIFK_like"/>
    <property type="match status" value="1"/>
</dbReference>
<gene>
    <name evidence="7" type="ORF">BESB_034580</name>
</gene>
<keyword evidence="2 4" id="KW-0694">RNA-binding</keyword>
<dbReference type="RefSeq" id="XP_029221009.1">
    <property type="nucleotide sequence ID" value="XM_029362044.1"/>
</dbReference>
<feature type="compositionally biased region" description="Low complexity" evidence="5">
    <location>
        <begin position="1"/>
        <end position="41"/>
    </location>
</feature>
<dbReference type="SUPFAM" id="SSF54928">
    <property type="entry name" value="RNA-binding domain, RBD"/>
    <property type="match status" value="1"/>
</dbReference>
<dbReference type="SMART" id="SM00360">
    <property type="entry name" value="RRM"/>
    <property type="match status" value="1"/>
</dbReference>
<dbReference type="EMBL" id="NWUJ01000002">
    <property type="protein sequence ID" value="PFH37000.1"/>
    <property type="molecule type" value="Genomic_DNA"/>
</dbReference>
<dbReference type="PANTHER" id="PTHR46754">
    <property type="entry name" value="MKI67 FHA DOMAIN-INTERACTING NUCLEOLAR PHOSPHOPROTEIN"/>
    <property type="match status" value="1"/>
</dbReference>
<evidence type="ECO:0000256" key="3">
    <source>
        <dbReference type="ARBA" id="ARBA00023242"/>
    </source>
</evidence>
<organism evidence="7 8">
    <name type="scientific">Besnoitia besnoiti</name>
    <name type="common">Apicomplexan protozoan</name>
    <dbReference type="NCBI Taxonomy" id="94643"/>
    <lineage>
        <taxon>Eukaryota</taxon>
        <taxon>Sar</taxon>
        <taxon>Alveolata</taxon>
        <taxon>Apicomplexa</taxon>
        <taxon>Conoidasida</taxon>
        <taxon>Coccidia</taxon>
        <taxon>Eucoccidiorida</taxon>
        <taxon>Eimeriorina</taxon>
        <taxon>Sarcocystidae</taxon>
        <taxon>Besnoitia</taxon>
    </lineage>
</organism>
<dbReference type="InterPro" id="IPR012677">
    <property type="entry name" value="Nucleotide-bd_a/b_plait_sf"/>
</dbReference>
<dbReference type="GO" id="GO:0003723">
    <property type="term" value="F:RNA binding"/>
    <property type="evidence" value="ECO:0007669"/>
    <property type="project" value="UniProtKB-UniRule"/>
</dbReference>
<dbReference type="GO" id="GO:0005730">
    <property type="term" value="C:nucleolus"/>
    <property type="evidence" value="ECO:0007669"/>
    <property type="project" value="UniProtKB-SubCell"/>
</dbReference>
<comment type="subcellular location">
    <subcellularLocation>
        <location evidence="1">Nucleus</location>
        <location evidence="1">Nucleolus</location>
    </subcellularLocation>
</comment>
<feature type="region of interest" description="Disordered" evidence="5">
    <location>
        <begin position="1"/>
        <end position="145"/>
    </location>
</feature>
<reference evidence="7 8" key="1">
    <citation type="submission" date="2017-09" db="EMBL/GenBank/DDBJ databases">
        <title>Genome sequencing of Besnoitia besnoiti strain Bb-Ger1.</title>
        <authorList>
            <person name="Schares G."/>
            <person name="Venepally P."/>
            <person name="Lorenzi H.A."/>
        </authorList>
    </citation>
    <scope>NUCLEOTIDE SEQUENCE [LARGE SCALE GENOMIC DNA]</scope>
    <source>
        <strain evidence="7 8">Bb-Ger1</strain>
    </source>
</reference>
<evidence type="ECO:0000313" key="7">
    <source>
        <dbReference type="EMBL" id="PFH37000.1"/>
    </source>
</evidence>
<feature type="compositionally biased region" description="Low complexity" evidence="5">
    <location>
        <begin position="346"/>
        <end position="363"/>
    </location>
</feature>
<evidence type="ECO:0000256" key="5">
    <source>
        <dbReference type="SAM" id="MobiDB-lite"/>
    </source>
</evidence>
<dbReference type="Pfam" id="PF00076">
    <property type="entry name" value="RRM_1"/>
    <property type="match status" value="1"/>
</dbReference>
<evidence type="ECO:0000259" key="6">
    <source>
        <dbReference type="PROSITE" id="PS50102"/>
    </source>
</evidence>
<sequence>MMAPAAASQGSPSGKSRLQAAKASSTGGKSSRAASAAVGSRTAKKATTVSQSKERPTTSTAKPAESDIGRENRKSAKRPPEMMSGGSSQRSSVKKVKRSSSSRQSTEEPDTEKKARAPGKSRSASVKDGRTEQAGKPKSSASSGRGVIYLGHLPHGFFEPQLKKFFSQFGKVTRVELRRSKRTGNSKGFAFIEFELPEVATIVAEAMNNYMMFGRTLVCHVVPPHDLSEKVFSGGNKKFKRAPSRLIAAGKHNKADGEMSSARQVNRKIVSDLKKQRRLKELGIDFSFDTVLDGVKASEDAGEGAKHRRSVNAWVRAQVLAKKQTKKAKAAERRQAARLKNRKQAVEAASSKESVSSKEATAAQSTKKGKKY</sequence>
<dbReference type="STRING" id="94643.A0A2A9MN00"/>
<comment type="caution">
    <text evidence="7">The sequence shown here is derived from an EMBL/GenBank/DDBJ whole genome shotgun (WGS) entry which is preliminary data.</text>
</comment>
<proteinExistence type="predicted"/>
<feature type="compositionally biased region" description="Polar residues" evidence="5">
    <location>
        <begin position="45"/>
        <end position="61"/>
    </location>
</feature>
<keyword evidence="8" id="KW-1185">Reference proteome</keyword>
<evidence type="ECO:0000313" key="8">
    <source>
        <dbReference type="Proteomes" id="UP000224006"/>
    </source>
</evidence>
<feature type="compositionally biased region" description="Basic and acidic residues" evidence="5">
    <location>
        <begin position="125"/>
        <end position="135"/>
    </location>
</feature>
<accession>A0A2A9MN00</accession>
<keyword evidence="3" id="KW-0539">Nucleus</keyword>
<evidence type="ECO:0000256" key="4">
    <source>
        <dbReference type="PROSITE-ProRule" id="PRU00176"/>
    </source>
</evidence>
<evidence type="ECO:0000256" key="1">
    <source>
        <dbReference type="ARBA" id="ARBA00004604"/>
    </source>
</evidence>